<feature type="region of interest" description="Disordered" evidence="1">
    <location>
        <begin position="36"/>
        <end position="60"/>
    </location>
</feature>
<dbReference type="EMBL" id="LQOY01000071">
    <property type="protein sequence ID" value="ORV88540.1"/>
    <property type="molecule type" value="Genomic_DNA"/>
</dbReference>
<dbReference type="Proteomes" id="UP000193928">
    <property type="component" value="Unassembled WGS sequence"/>
</dbReference>
<sequence length="60" mass="6550">MRERVAKAVSSPDCPPRDLAALTRRLQEIAKEIEVLDERAAQDPPADRGDVDSSFDASAI</sequence>
<dbReference type="RefSeq" id="WP_232008193.1">
    <property type="nucleotide sequence ID" value="NZ_MIHG01000437.1"/>
</dbReference>
<evidence type="ECO:0000256" key="1">
    <source>
        <dbReference type="SAM" id="MobiDB-lite"/>
    </source>
</evidence>
<feature type="compositionally biased region" description="Basic and acidic residues" evidence="1">
    <location>
        <begin position="36"/>
        <end position="51"/>
    </location>
</feature>
<keyword evidence="3" id="KW-1185">Reference proteome</keyword>
<comment type="caution">
    <text evidence="2">The sequence shown here is derived from an EMBL/GenBank/DDBJ whole genome shotgun (WGS) entry which is preliminary data.</text>
</comment>
<accession>A0A1X1WPS9</accession>
<dbReference type="AlphaFoldDB" id="A0A1X1WPS9"/>
<evidence type="ECO:0000313" key="2">
    <source>
        <dbReference type="EMBL" id="ORV88540.1"/>
    </source>
</evidence>
<evidence type="ECO:0008006" key="4">
    <source>
        <dbReference type="Google" id="ProtNLM"/>
    </source>
</evidence>
<protein>
    <recommendedName>
        <fullName evidence="4">Terminase small subunit</fullName>
    </recommendedName>
</protein>
<evidence type="ECO:0000313" key="3">
    <source>
        <dbReference type="Proteomes" id="UP000193928"/>
    </source>
</evidence>
<reference evidence="2 3" key="1">
    <citation type="submission" date="2016-01" db="EMBL/GenBank/DDBJ databases">
        <title>The new phylogeny of the genus Mycobacterium.</title>
        <authorList>
            <person name="Tarcisio F."/>
            <person name="Conor M."/>
            <person name="Antonella G."/>
            <person name="Elisabetta G."/>
            <person name="Giulia F.S."/>
            <person name="Sara T."/>
            <person name="Anna F."/>
            <person name="Clotilde B."/>
            <person name="Roberto B."/>
            <person name="Veronica D.S."/>
            <person name="Fabio R."/>
            <person name="Monica P."/>
            <person name="Olivier J."/>
            <person name="Enrico T."/>
            <person name="Nicola S."/>
        </authorList>
    </citation>
    <scope>NUCLEOTIDE SEQUENCE [LARGE SCALE GENOMIC DNA]</scope>
    <source>
        <strain evidence="2 3">DSM 44160</strain>
    </source>
</reference>
<proteinExistence type="predicted"/>
<organism evidence="2 3">
    <name type="scientific">Mycobacterium gordonae</name>
    <dbReference type="NCBI Taxonomy" id="1778"/>
    <lineage>
        <taxon>Bacteria</taxon>
        <taxon>Bacillati</taxon>
        <taxon>Actinomycetota</taxon>
        <taxon>Actinomycetes</taxon>
        <taxon>Mycobacteriales</taxon>
        <taxon>Mycobacteriaceae</taxon>
        <taxon>Mycobacterium</taxon>
    </lineage>
</organism>
<gene>
    <name evidence="2" type="ORF">AWC08_22375</name>
</gene>
<name>A0A1X1WPS9_MYCGO</name>